<dbReference type="PANTHER" id="PTHR21547">
    <property type="entry name" value="CLUSTERIN ASSOCIATED PROTEIN 1"/>
    <property type="match status" value="1"/>
</dbReference>
<comment type="similarity">
    <text evidence="2">Belongs to the CLUAP1 family.</text>
</comment>
<sequence>MNSVSFKIARILSNKISSLKSLRNCSFKNIYSQENLYPNSKSQLFTPTFVPDKDAKFSGFIPMEKLTITYSRSSGPGGQHVNKTNTKADVRFNVKEASWLSEEIKEKLLIQEKNRINKDGFLVVKSEVTRYQTLNVADALEKLRAMIRRTITPEKVEDPESEELMRKRKIKAARERIYEKRMRSQIKQDHFTETMRFLGYPRLISLSNFRVPNFSLVAEILVWLIHRFDPDSDMTAEYETVEDRVSIIRRAAEFIAIKTNIKLNTKKLYQADGHAVHELLKIATALYEAQNKNAEDEIMSGEMLNPLVIDITDELSELKTTRQMASQLTVSGASLFDLLGREVQLREVRNNKAARQFDTSQIEVALKDVIDSMKKDIDDTRRQIDNVKETEQNLETKIERRQMELERNKKRLMTLRKVRPAFMEEFEKLEVELKGVYDHYLQKCRYLAYLEHLYEDMTKVEQEKFEQRQAATKRQLEQLRGEDASFETIMEGNDSIFTNNIRPLNLDEAERSSDKNDQPGEITGRASRVQLNQRRIYGTMSGRPRGLRENDSIGSLDDSDSDLLIDGDLDDDEEDDDIDIENVGGNLLNSVTSHEIAASLDFKGNSEKRSISKAGHVDEDF</sequence>
<evidence type="ECO:0000313" key="11">
    <source>
        <dbReference type="Proteomes" id="UP000786811"/>
    </source>
</evidence>
<gene>
    <name evidence="10" type="ORF">HICCMSTLAB_LOCUS4432</name>
</gene>
<comment type="subcellular location">
    <subcellularLocation>
        <location evidence="1">Cell projection</location>
        <location evidence="1">Cilium</location>
    </subcellularLocation>
</comment>
<name>A0A8J2MIB0_COTCN</name>
<evidence type="ECO:0000256" key="8">
    <source>
        <dbReference type="SAM" id="MobiDB-lite"/>
    </source>
</evidence>
<proteinExistence type="inferred from homology"/>
<dbReference type="GO" id="GO:0060271">
    <property type="term" value="P:cilium assembly"/>
    <property type="evidence" value="ECO:0007669"/>
    <property type="project" value="TreeGrafter"/>
</dbReference>
<feature type="coiled-coil region" evidence="7">
    <location>
        <begin position="370"/>
        <end position="411"/>
    </location>
</feature>
<dbReference type="PANTHER" id="PTHR21547:SF0">
    <property type="entry name" value="CLUSTERIN-ASSOCIATED PROTEIN 1"/>
    <property type="match status" value="1"/>
</dbReference>
<dbReference type="GO" id="GO:0005929">
    <property type="term" value="C:cilium"/>
    <property type="evidence" value="ECO:0007669"/>
    <property type="project" value="UniProtKB-SubCell"/>
</dbReference>
<dbReference type="GO" id="GO:0003747">
    <property type="term" value="F:translation release factor activity"/>
    <property type="evidence" value="ECO:0007669"/>
    <property type="project" value="InterPro"/>
</dbReference>
<reference evidence="10" key="1">
    <citation type="submission" date="2021-04" db="EMBL/GenBank/DDBJ databases">
        <authorList>
            <person name="Chebbi M.A.C M."/>
        </authorList>
    </citation>
    <scope>NUCLEOTIDE SEQUENCE</scope>
</reference>
<comment type="caution">
    <text evidence="10">The sequence shown here is derived from an EMBL/GenBank/DDBJ whole genome shotgun (WGS) entry which is preliminary data.</text>
</comment>
<feature type="domain" description="Prokaryotic-type class I peptide chain release factors" evidence="9">
    <location>
        <begin position="61"/>
        <end position="188"/>
    </location>
</feature>
<keyword evidence="4 7" id="KW-0175">Coiled coil</keyword>
<keyword evidence="5" id="KW-0969">Cilium</keyword>
<dbReference type="GO" id="GO:0005815">
    <property type="term" value="C:microtubule organizing center"/>
    <property type="evidence" value="ECO:0007669"/>
    <property type="project" value="TreeGrafter"/>
</dbReference>
<feature type="region of interest" description="Disordered" evidence="8">
    <location>
        <begin position="509"/>
        <end position="582"/>
    </location>
</feature>
<keyword evidence="11" id="KW-1185">Reference proteome</keyword>
<evidence type="ECO:0000259" key="9">
    <source>
        <dbReference type="Pfam" id="PF00472"/>
    </source>
</evidence>
<evidence type="ECO:0000256" key="6">
    <source>
        <dbReference type="ARBA" id="ARBA00023273"/>
    </source>
</evidence>
<dbReference type="OrthoDB" id="438545at2759"/>
<dbReference type="EMBL" id="CAJNRD030001119">
    <property type="protein sequence ID" value="CAG5087151.1"/>
    <property type="molecule type" value="Genomic_DNA"/>
</dbReference>
<dbReference type="AlphaFoldDB" id="A0A8J2MIB0"/>
<evidence type="ECO:0000256" key="4">
    <source>
        <dbReference type="ARBA" id="ARBA00023054"/>
    </source>
</evidence>
<dbReference type="SUPFAM" id="SSF110916">
    <property type="entry name" value="Peptidyl-tRNA hydrolase domain-like"/>
    <property type="match status" value="1"/>
</dbReference>
<dbReference type="Pfam" id="PF10234">
    <property type="entry name" value="Cluap1"/>
    <property type="match status" value="1"/>
</dbReference>
<dbReference type="InterPro" id="IPR019366">
    <property type="entry name" value="Clusterin-associated_protein-1"/>
</dbReference>
<keyword evidence="6" id="KW-0966">Cell projection</keyword>
<evidence type="ECO:0000313" key="10">
    <source>
        <dbReference type="EMBL" id="CAG5087151.1"/>
    </source>
</evidence>
<feature type="compositionally biased region" description="Basic and acidic residues" evidence="8">
    <location>
        <begin position="509"/>
        <end position="518"/>
    </location>
</feature>
<dbReference type="Gene3D" id="3.30.160.20">
    <property type="match status" value="1"/>
</dbReference>
<protein>
    <submittedName>
        <fullName evidence="10">Similar to Cluap1: Clusterin-associated protein 1 (Mus musculus)</fullName>
    </submittedName>
</protein>
<dbReference type="Proteomes" id="UP000786811">
    <property type="component" value="Unassembled WGS sequence"/>
</dbReference>
<dbReference type="FunFam" id="3.30.160.20:FF:000046">
    <property type="entry name" value="Peptidyl-tRNA hydrolase ICT1"/>
    <property type="match status" value="1"/>
</dbReference>
<evidence type="ECO:0000256" key="1">
    <source>
        <dbReference type="ARBA" id="ARBA00004138"/>
    </source>
</evidence>
<evidence type="ECO:0000256" key="7">
    <source>
        <dbReference type="SAM" id="Coils"/>
    </source>
</evidence>
<feature type="compositionally biased region" description="Acidic residues" evidence="8">
    <location>
        <begin position="557"/>
        <end position="580"/>
    </location>
</feature>
<dbReference type="GO" id="GO:0030992">
    <property type="term" value="C:intraciliary transport particle B"/>
    <property type="evidence" value="ECO:0007669"/>
    <property type="project" value="TreeGrafter"/>
</dbReference>
<evidence type="ECO:0000256" key="5">
    <source>
        <dbReference type="ARBA" id="ARBA00023069"/>
    </source>
</evidence>
<accession>A0A8J2MIB0</accession>
<evidence type="ECO:0000256" key="2">
    <source>
        <dbReference type="ARBA" id="ARBA00008340"/>
    </source>
</evidence>
<organism evidence="10 11">
    <name type="scientific">Cotesia congregata</name>
    <name type="common">Parasitoid wasp</name>
    <name type="synonym">Apanteles congregatus</name>
    <dbReference type="NCBI Taxonomy" id="51543"/>
    <lineage>
        <taxon>Eukaryota</taxon>
        <taxon>Metazoa</taxon>
        <taxon>Ecdysozoa</taxon>
        <taxon>Arthropoda</taxon>
        <taxon>Hexapoda</taxon>
        <taxon>Insecta</taxon>
        <taxon>Pterygota</taxon>
        <taxon>Neoptera</taxon>
        <taxon>Endopterygota</taxon>
        <taxon>Hymenoptera</taxon>
        <taxon>Apocrita</taxon>
        <taxon>Ichneumonoidea</taxon>
        <taxon>Braconidae</taxon>
        <taxon>Microgastrinae</taxon>
        <taxon>Cotesia</taxon>
    </lineage>
</organism>
<keyword evidence="3" id="KW-0970">Cilium biogenesis/degradation</keyword>
<dbReference type="Pfam" id="PF00472">
    <property type="entry name" value="RF-1"/>
    <property type="match status" value="1"/>
</dbReference>
<dbReference type="InterPro" id="IPR000352">
    <property type="entry name" value="Pep_chain_release_fac_I"/>
</dbReference>
<evidence type="ECO:0000256" key="3">
    <source>
        <dbReference type="ARBA" id="ARBA00022794"/>
    </source>
</evidence>